<organism evidence="4">
    <name type="scientific">Burkholderia sp. (strain CCGE1003)</name>
    <dbReference type="NCBI Taxonomy" id="640512"/>
    <lineage>
        <taxon>Bacteria</taxon>
        <taxon>Pseudomonadati</taxon>
        <taxon>Pseudomonadota</taxon>
        <taxon>Betaproteobacteria</taxon>
        <taxon>Burkholderiales</taxon>
        <taxon>Burkholderiaceae</taxon>
        <taxon>Burkholderia</taxon>
    </lineage>
</organism>
<reference evidence="4" key="1">
    <citation type="submission" date="2010-09" db="EMBL/GenBank/DDBJ databases">
        <title>Complete sequence of chromosome1 of Burkholderia sp. CCGE1003.</title>
        <authorList>
            <consortium name="US DOE Joint Genome Institute"/>
            <person name="Lucas S."/>
            <person name="Copeland A."/>
            <person name="Lapidus A."/>
            <person name="Cheng J.-F."/>
            <person name="Bruce D."/>
            <person name="Goodwin L."/>
            <person name="Pitluck S."/>
            <person name="Daligault H."/>
            <person name="Davenport K."/>
            <person name="Detter J.C."/>
            <person name="Han C."/>
            <person name="Tapia R."/>
            <person name="Land M."/>
            <person name="Hauser L."/>
            <person name="Jeffries C."/>
            <person name="Kyrpides N."/>
            <person name="Ivanova N."/>
            <person name="Ovchinnikova G."/>
            <person name="Martinez-Romero E."/>
            <person name="Rogel M.A."/>
            <person name="Auchtung J."/>
            <person name="Tiedje J.M."/>
            <person name="Woyke T."/>
        </authorList>
    </citation>
    <scope>NUCLEOTIDE SEQUENCE</scope>
    <source>
        <strain evidence="4">CCGE1003</strain>
    </source>
</reference>
<dbReference type="Pfam" id="PF02321">
    <property type="entry name" value="OEP"/>
    <property type="match status" value="2"/>
</dbReference>
<dbReference type="EMBL" id="CP002217">
    <property type="protein sequence ID" value="ADN59355.1"/>
    <property type="molecule type" value="Genomic_DNA"/>
</dbReference>
<feature type="signal peptide" evidence="3">
    <location>
        <begin position="1"/>
        <end position="21"/>
    </location>
</feature>
<comment type="similarity">
    <text evidence="1">Belongs to the outer membrane factor (OMF) (TC 1.B.17) family.</text>
</comment>
<dbReference type="PROSITE" id="PS51257">
    <property type="entry name" value="PROKAR_LIPOPROTEIN"/>
    <property type="match status" value="1"/>
</dbReference>
<dbReference type="eggNOG" id="COG1538">
    <property type="taxonomic scope" value="Bacteria"/>
</dbReference>
<protein>
    <submittedName>
        <fullName evidence="4">Outer membrane efflux protein</fullName>
    </submittedName>
</protein>
<feature type="chain" id="PRO_5003152232" evidence="3">
    <location>
        <begin position="22"/>
        <end position="511"/>
    </location>
</feature>
<evidence type="ECO:0000256" key="2">
    <source>
        <dbReference type="SAM" id="MobiDB-lite"/>
    </source>
</evidence>
<dbReference type="InterPro" id="IPR010131">
    <property type="entry name" value="MdtP/NodT-like"/>
</dbReference>
<dbReference type="PANTHER" id="PTHR30203:SF24">
    <property type="entry name" value="BLR4935 PROTEIN"/>
    <property type="match status" value="1"/>
</dbReference>
<gene>
    <name evidence="4" type="ordered locus">BC1003_3411</name>
</gene>
<proteinExistence type="inferred from homology"/>
<dbReference type="InterPro" id="IPR003423">
    <property type="entry name" value="OMP_efflux"/>
</dbReference>
<evidence type="ECO:0000256" key="3">
    <source>
        <dbReference type="SAM" id="SignalP"/>
    </source>
</evidence>
<feature type="compositionally biased region" description="Low complexity" evidence="2">
    <location>
        <begin position="457"/>
        <end position="485"/>
    </location>
</feature>
<evidence type="ECO:0000256" key="1">
    <source>
        <dbReference type="ARBA" id="ARBA00007613"/>
    </source>
</evidence>
<dbReference type="STRING" id="640512.BC1003_3411"/>
<name>E1TD48_BURSG</name>
<dbReference type="KEGG" id="bgf:BC1003_3411"/>
<dbReference type="GO" id="GO:0015562">
    <property type="term" value="F:efflux transmembrane transporter activity"/>
    <property type="evidence" value="ECO:0007669"/>
    <property type="project" value="InterPro"/>
</dbReference>
<sequence length="511" mass="55330">MMRSLAPTRMACGAIAVMLLAGCTTFSRDGGFDSVSTTASARLGKEAVYVRTEADREAVSSRTQELLSKPLGMDDAVQIALLNNRGLQASYSELGISEADLVQAGRLPNPGFTFSRTHWSDGFGISRTFSMGVLSVLTLPLATRIESRRFEQTRLETANAMLAVAADTRKAYVNAVAAEQAALYAAQVKDSAEAGAELALRMRQAGSFSKLDHAREQAFYAESAAQLARARQQSVAAREKLTRMMGLWGSGTQYTLPERLPDLPKDRPQLNDLESFAMQNRLDIQAARLQTQSVATSLGLSKATRFINALEVGYLNNFETDKGHERGYEISVEIPLFDWGSAKVARAQAIYMQSANRLAQTAIDARSEVRESYSAYVTSYDVAKHYRDEVVPVRKIISDEMLLRYNGMLASVFELLADSRDQVAAVNGYIDALKDYWLAETDLQQSLGGRLPPLAMTPAPDAAHSDATPSPATPASTPKPAASAPVENPRMSVPVAQPAASPSPSSDSEGK</sequence>
<dbReference type="OrthoDB" id="8554634at2"/>
<feature type="region of interest" description="Disordered" evidence="2">
    <location>
        <begin position="449"/>
        <end position="511"/>
    </location>
</feature>
<keyword evidence="3" id="KW-0732">Signal</keyword>
<accession>E1TD48</accession>
<dbReference type="Gene3D" id="1.20.1600.10">
    <property type="entry name" value="Outer membrane efflux proteins (OEP)"/>
    <property type="match status" value="1"/>
</dbReference>
<dbReference type="SUPFAM" id="SSF56954">
    <property type="entry name" value="Outer membrane efflux proteins (OEP)"/>
    <property type="match status" value="1"/>
</dbReference>
<evidence type="ECO:0000313" key="4">
    <source>
        <dbReference type="EMBL" id="ADN59355.1"/>
    </source>
</evidence>
<feature type="compositionally biased region" description="Low complexity" evidence="2">
    <location>
        <begin position="492"/>
        <end position="511"/>
    </location>
</feature>
<dbReference type="HOGENOM" id="CLU_043115_0_0_4"/>
<dbReference type="PANTHER" id="PTHR30203">
    <property type="entry name" value="OUTER MEMBRANE CATION EFFLUX PROTEIN"/>
    <property type="match status" value="1"/>
</dbReference>
<dbReference type="AlphaFoldDB" id="E1TD48"/>